<feature type="signal peptide" evidence="1">
    <location>
        <begin position="1"/>
        <end position="18"/>
    </location>
</feature>
<dbReference type="EnsemblMetazoa" id="XM_038213841.1">
    <property type="protein sequence ID" value="XP_038069769.1"/>
    <property type="gene ID" value="LOC119738867"/>
</dbReference>
<keyword evidence="3" id="KW-1185">Reference proteome</keyword>
<keyword evidence="1" id="KW-0732">Signal</keyword>
<reference evidence="2" key="1">
    <citation type="submission" date="2022-11" db="UniProtKB">
        <authorList>
            <consortium name="EnsemblMetazoa"/>
        </authorList>
    </citation>
    <scope>IDENTIFICATION</scope>
</reference>
<accession>A0A914B1U7</accession>
<dbReference type="GeneID" id="119738867"/>
<name>A0A914B1U7_PATMI</name>
<sequence>MKAYICLVVLVCLGSVLAAETNEADEFGVKQYFFCDINNQWPYQCPPGSICVPAPTPTGGKCAAFKKRMANVEADEFGVKQDLCDINNQWPYQCPPGWLCVPAPTPTGGECIRFKKRMANVEVDK</sequence>
<evidence type="ECO:0000313" key="2">
    <source>
        <dbReference type="EnsemblMetazoa" id="XP_038069769.1"/>
    </source>
</evidence>
<evidence type="ECO:0000256" key="1">
    <source>
        <dbReference type="SAM" id="SignalP"/>
    </source>
</evidence>
<feature type="chain" id="PRO_5036765328" evidence="1">
    <location>
        <begin position="19"/>
        <end position="125"/>
    </location>
</feature>
<dbReference type="Proteomes" id="UP000887568">
    <property type="component" value="Unplaced"/>
</dbReference>
<proteinExistence type="predicted"/>
<organism evidence="2 3">
    <name type="scientific">Patiria miniata</name>
    <name type="common">Bat star</name>
    <name type="synonym">Asterina miniata</name>
    <dbReference type="NCBI Taxonomy" id="46514"/>
    <lineage>
        <taxon>Eukaryota</taxon>
        <taxon>Metazoa</taxon>
        <taxon>Echinodermata</taxon>
        <taxon>Eleutherozoa</taxon>
        <taxon>Asterozoa</taxon>
        <taxon>Asteroidea</taxon>
        <taxon>Valvatacea</taxon>
        <taxon>Valvatida</taxon>
        <taxon>Asterinidae</taxon>
        <taxon>Patiria</taxon>
    </lineage>
</organism>
<dbReference type="AlphaFoldDB" id="A0A914B1U7"/>
<protein>
    <submittedName>
        <fullName evidence="2">Uncharacterized protein</fullName>
    </submittedName>
</protein>
<evidence type="ECO:0000313" key="3">
    <source>
        <dbReference type="Proteomes" id="UP000887568"/>
    </source>
</evidence>
<dbReference type="RefSeq" id="XP_038069769.1">
    <property type="nucleotide sequence ID" value="XM_038213841.1"/>
</dbReference>